<dbReference type="AlphaFoldDB" id="A0A2J4JH24"/>
<dbReference type="EMBL" id="PKKI01000010">
    <property type="protein sequence ID" value="PLK21209.1"/>
    <property type="molecule type" value="Genomic_DNA"/>
</dbReference>
<name>A0A2J4JH24_NATGS</name>
<dbReference type="Proteomes" id="UP000234484">
    <property type="component" value="Unassembled WGS sequence"/>
</dbReference>
<evidence type="ECO:0000313" key="2">
    <source>
        <dbReference type="EMBL" id="PLK21209.1"/>
    </source>
</evidence>
<proteinExistence type="predicted"/>
<reference evidence="2 3" key="1">
    <citation type="submission" date="2017-12" db="EMBL/GenBank/DDBJ databases">
        <title>The characterization of oligonucleotides binding to NgAgo.</title>
        <authorList>
            <person name="Jiang L."/>
            <person name="He B."/>
            <person name="Kang J."/>
            <person name="Yu M."/>
            <person name="Li N."/>
            <person name="Fang Y."/>
            <person name="Tang Z."/>
            <person name="Wu P."/>
            <person name="Yao P."/>
            <person name="Huang J."/>
        </authorList>
    </citation>
    <scope>NUCLEOTIDE SEQUENCE [LARGE SCALE GENOMIC DNA]</scope>
    <source>
        <strain evidence="2 3">SP2</strain>
        <tissue evidence="2">Freeze-dried powder thallus</tissue>
    </source>
</reference>
<comment type="caution">
    <text evidence="2">The sequence shown here is derived from an EMBL/GenBank/DDBJ whole genome shotgun (WGS) entry which is preliminary data.</text>
</comment>
<evidence type="ECO:0000313" key="3">
    <source>
        <dbReference type="Proteomes" id="UP000234484"/>
    </source>
</evidence>
<dbReference type="InterPro" id="IPR055985">
    <property type="entry name" value="DUF7563"/>
</dbReference>
<organism evidence="2 3">
    <name type="scientific">Natronobacterium gregoryi (strain ATCC 43098 / DSM 3393 / CCM 3738 / CIP 104747 / IAM 13177 / JCM 8860 / NBRC 102187 / NCIMB 2189 / SP2)</name>
    <dbReference type="NCBI Taxonomy" id="797304"/>
    <lineage>
        <taxon>Archaea</taxon>
        <taxon>Methanobacteriati</taxon>
        <taxon>Methanobacteriota</taxon>
        <taxon>Stenosarchaea group</taxon>
        <taxon>Halobacteria</taxon>
        <taxon>Halobacteriales</taxon>
        <taxon>Natrialbaceae</taxon>
        <taxon>Natronobacterium</taxon>
    </lineage>
</organism>
<evidence type="ECO:0000256" key="1">
    <source>
        <dbReference type="SAM" id="MobiDB-lite"/>
    </source>
</evidence>
<dbReference type="RefSeq" id="WP_081583103.1">
    <property type="nucleotide sequence ID" value="NC_019792.1"/>
</dbReference>
<feature type="region of interest" description="Disordered" evidence="1">
    <location>
        <begin position="54"/>
        <end position="80"/>
    </location>
</feature>
<evidence type="ECO:0008006" key="4">
    <source>
        <dbReference type="Google" id="ProtNLM"/>
    </source>
</evidence>
<protein>
    <recommendedName>
        <fullName evidence="4">Small CPxCG-related zinc finger protein</fullName>
    </recommendedName>
</protein>
<dbReference type="GeneID" id="71764870"/>
<sequence length="80" mass="8802">MVSVTITPWSSTETESTCLHCESFVTDRFARVFGDDQDRAHRCPECDSYRRLTRGSAAGKDVDVPDPETSPGRHGGEVNA</sequence>
<gene>
    <name evidence="2" type="ORF">CYV19_05160</name>
</gene>
<accession>A0A2J4JH24</accession>
<dbReference type="Pfam" id="PF24444">
    <property type="entry name" value="DUF7563"/>
    <property type="match status" value="1"/>
</dbReference>